<dbReference type="Gene3D" id="1.10.150.130">
    <property type="match status" value="1"/>
</dbReference>
<dbReference type="Gene3D" id="1.10.443.10">
    <property type="entry name" value="Intergrase catalytic core"/>
    <property type="match status" value="1"/>
</dbReference>
<evidence type="ECO:0000256" key="2">
    <source>
        <dbReference type="ARBA" id="ARBA00023172"/>
    </source>
</evidence>
<evidence type="ECO:0000256" key="3">
    <source>
        <dbReference type="PROSITE-ProRule" id="PRU01248"/>
    </source>
</evidence>
<protein>
    <submittedName>
        <fullName evidence="6">Site-specific integrase</fullName>
    </submittedName>
</protein>
<dbReference type="Pfam" id="PF00589">
    <property type="entry name" value="Phage_integrase"/>
    <property type="match status" value="1"/>
</dbReference>
<dbReference type="OrthoDB" id="107900at2"/>
<feature type="domain" description="Tyr recombinase" evidence="4">
    <location>
        <begin position="122"/>
        <end position="315"/>
    </location>
</feature>
<evidence type="ECO:0000256" key="1">
    <source>
        <dbReference type="ARBA" id="ARBA00023125"/>
    </source>
</evidence>
<name>A0A559K537_9BACL</name>
<dbReference type="GO" id="GO:0003677">
    <property type="term" value="F:DNA binding"/>
    <property type="evidence" value="ECO:0007669"/>
    <property type="project" value="UniProtKB-UniRule"/>
</dbReference>
<dbReference type="Pfam" id="PF13102">
    <property type="entry name" value="Phage_int_SAM_5"/>
    <property type="match status" value="1"/>
</dbReference>
<dbReference type="PANTHER" id="PTHR30349">
    <property type="entry name" value="PHAGE INTEGRASE-RELATED"/>
    <property type="match status" value="1"/>
</dbReference>
<dbReference type="RefSeq" id="WP_144852330.1">
    <property type="nucleotide sequence ID" value="NZ_VNJI01000041.1"/>
</dbReference>
<dbReference type="InterPro" id="IPR002104">
    <property type="entry name" value="Integrase_catalytic"/>
</dbReference>
<keyword evidence="2" id="KW-0233">DNA recombination</keyword>
<dbReference type="InterPro" id="IPR010998">
    <property type="entry name" value="Integrase_recombinase_N"/>
</dbReference>
<dbReference type="InterPro" id="IPR025269">
    <property type="entry name" value="SAM-like_dom"/>
</dbReference>
<dbReference type="InterPro" id="IPR013762">
    <property type="entry name" value="Integrase-like_cat_sf"/>
</dbReference>
<dbReference type="AlphaFoldDB" id="A0A559K537"/>
<dbReference type="InterPro" id="IPR011010">
    <property type="entry name" value="DNA_brk_join_enz"/>
</dbReference>
<dbReference type="SUPFAM" id="SSF56349">
    <property type="entry name" value="DNA breaking-rejoining enzymes"/>
    <property type="match status" value="1"/>
</dbReference>
<gene>
    <name evidence="6" type="ORF">FPZ49_25170</name>
</gene>
<dbReference type="PANTHER" id="PTHR30349:SF81">
    <property type="entry name" value="TYROSINE RECOMBINASE XERC"/>
    <property type="match status" value="1"/>
</dbReference>
<dbReference type="Proteomes" id="UP000317036">
    <property type="component" value="Unassembled WGS sequence"/>
</dbReference>
<dbReference type="PROSITE" id="PS51900">
    <property type="entry name" value="CB"/>
    <property type="match status" value="1"/>
</dbReference>
<dbReference type="GO" id="GO:0015074">
    <property type="term" value="P:DNA integration"/>
    <property type="evidence" value="ECO:0007669"/>
    <property type="project" value="InterPro"/>
</dbReference>
<dbReference type="EMBL" id="VNJI01000041">
    <property type="protein sequence ID" value="TVY07203.1"/>
    <property type="molecule type" value="Genomic_DNA"/>
</dbReference>
<keyword evidence="1 3" id="KW-0238">DNA-binding</keyword>
<sequence>MKVDGAFFDHVKGFLTVYLPKQKCCSKHTIKSYRETINLLRMYLLEAKKVPFTKITFELFNFDLVCGFLDWLQHTRGCSASTRNQRLAGLNAFFNYAAIQDPALMAVYMKVKKVPVQKTGQRIVKYMTEAALKTVLEQPNTTKRNGLRDRFFMILLYDTGARVQELLDLKLKDFCLESTSTAFVYLTGKGDKTRTVPMLDKTIRHLNEYLARFHPEATDRMDQYLFYTVINGQKGQMSAENVASFLRRYGNSARSVLPEVPPHLHAHLFRHSRAMHLYQMGIPLSYIKDFLGHSHINTTTIYASADLTMMKEALEKVSKSGMEQERPIWQDNEDMILSLCGLK</sequence>
<organism evidence="6 7">
    <name type="scientific">Paenibacillus cremeus</name>
    <dbReference type="NCBI Taxonomy" id="2163881"/>
    <lineage>
        <taxon>Bacteria</taxon>
        <taxon>Bacillati</taxon>
        <taxon>Bacillota</taxon>
        <taxon>Bacilli</taxon>
        <taxon>Bacillales</taxon>
        <taxon>Paenibacillaceae</taxon>
        <taxon>Paenibacillus</taxon>
    </lineage>
</organism>
<feature type="domain" description="Core-binding (CB)" evidence="5">
    <location>
        <begin position="5"/>
        <end position="98"/>
    </location>
</feature>
<evidence type="ECO:0000313" key="7">
    <source>
        <dbReference type="Proteomes" id="UP000317036"/>
    </source>
</evidence>
<comment type="caution">
    <text evidence="6">The sequence shown here is derived from an EMBL/GenBank/DDBJ whole genome shotgun (WGS) entry which is preliminary data.</text>
</comment>
<evidence type="ECO:0000313" key="6">
    <source>
        <dbReference type="EMBL" id="TVY07203.1"/>
    </source>
</evidence>
<dbReference type="InterPro" id="IPR044068">
    <property type="entry name" value="CB"/>
</dbReference>
<reference evidence="6 7" key="1">
    <citation type="submission" date="2019-07" db="EMBL/GenBank/DDBJ databases">
        <authorList>
            <person name="Kim J."/>
        </authorList>
    </citation>
    <scope>NUCLEOTIDE SEQUENCE [LARGE SCALE GENOMIC DNA]</scope>
    <source>
        <strain evidence="6 7">JC52</strain>
    </source>
</reference>
<evidence type="ECO:0000259" key="4">
    <source>
        <dbReference type="PROSITE" id="PS51898"/>
    </source>
</evidence>
<dbReference type="PROSITE" id="PS51898">
    <property type="entry name" value="TYR_RECOMBINASE"/>
    <property type="match status" value="1"/>
</dbReference>
<dbReference type="GO" id="GO:0006310">
    <property type="term" value="P:DNA recombination"/>
    <property type="evidence" value="ECO:0007669"/>
    <property type="project" value="UniProtKB-KW"/>
</dbReference>
<evidence type="ECO:0000259" key="5">
    <source>
        <dbReference type="PROSITE" id="PS51900"/>
    </source>
</evidence>
<accession>A0A559K537</accession>
<keyword evidence="7" id="KW-1185">Reference proteome</keyword>
<proteinExistence type="predicted"/>
<dbReference type="InterPro" id="IPR050090">
    <property type="entry name" value="Tyrosine_recombinase_XerCD"/>
</dbReference>